<comment type="caution">
    <text evidence="1">The sequence shown here is derived from an EMBL/GenBank/DDBJ whole genome shotgun (WGS) entry which is preliminary data.</text>
</comment>
<dbReference type="Proteomes" id="UP000176939">
    <property type="component" value="Unassembled WGS sequence"/>
</dbReference>
<protein>
    <submittedName>
        <fullName evidence="1">Uncharacterized protein</fullName>
    </submittedName>
</protein>
<dbReference type="AlphaFoldDB" id="A0A1F7X128"/>
<evidence type="ECO:0000313" key="1">
    <source>
        <dbReference type="EMBL" id="OGM08068.1"/>
    </source>
</evidence>
<proteinExistence type="predicted"/>
<name>A0A1F7X128_9BACT</name>
<dbReference type="EMBL" id="MGFQ01000058">
    <property type="protein sequence ID" value="OGM08068.1"/>
    <property type="molecule type" value="Genomic_DNA"/>
</dbReference>
<organism evidence="1 2">
    <name type="scientific">Candidatus Woesebacteria bacterium RBG_13_36_22</name>
    <dbReference type="NCBI Taxonomy" id="1802478"/>
    <lineage>
        <taxon>Bacteria</taxon>
        <taxon>Candidatus Woeseibacteriota</taxon>
    </lineage>
</organism>
<evidence type="ECO:0000313" key="2">
    <source>
        <dbReference type="Proteomes" id="UP000176939"/>
    </source>
</evidence>
<sequence length="102" mass="11799">MFRDNEEKPIEEKDFDLRLKSSPDDIQSMYFKLLARERVQRAKARRGRPEPINLEEREGMLTRAKVLADIASQYGVNPLKVEKDWENATKKGRPPIGGAKDD</sequence>
<gene>
    <name evidence="1" type="ORF">A2Z67_05550</name>
</gene>
<accession>A0A1F7X128</accession>
<reference evidence="1 2" key="1">
    <citation type="journal article" date="2016" name="Nat. Commun.">
        <title>Thousands of microbial genomes shed light on interconnected biogeochemical processes in an aquifer system.</title>
        <authorList>
            <person name="Anantharaman K."/>
            <person name="Brown C.T."/>
            <person name="Hug L.A."/>
            <person name="Sharon I."/>
            <person name="Castelle C.J."/>
            <person name="Probst A.J."/>
            <person name="Thomas B.C."/>
            <person name="Singh A."/>
            <person name="Wilkins M.J."/>
            <person name="Karaoz U."/>
            <person name="Brodie E.L."/>
            <person name="Williams K.H."/>
            <person name="Hubbard S.S."/>
            <person name="Banfield J.F."/>
        </authorList>
    </citation>
    <scope>NUCLEOTIDE SEQUENCE [LARGE SCALE GENOMIC DNA]</scope>
</reference>